<dbReference type="InParanoid" id="G0MVY3"/>
<evidence type="ECO:0000313" key="2">
    <source>
        <dbReference type="Proteomes" id="UP000008068"/>
    </source>
</evidence>
<dbReference type="AlphaFoldDB" id="G0MVY3"/>
<evidence type="ECO:0000313" key="1">
    <source>
        <dbReference type="EMBL" id="EGT45308.1"/>
    </source>
</evidence>
<keyword evidence="2" id="KW-1185">Reference proteome</keyword>
<reference evidence="2" key="1">
    <citation type="submission" date="2011-07" db="EMBL/GenBank/DDBJ databases">
        <authorList>
            <consortium name="Caenorhabditis brenneri Sequencing and Analysis Consortium"/>
            <person name="Wilson R.K."/>
        </authorList>
    </citation>
    <scope>NUCLEOTIDE SEQUENCE [LARGE SCALE GENOMIC DNA]</scope>
    <source>
        <strain evidence="2">PB2801</strain>
    </source>
</reference>
<sequence>MTETPKLSIYEKGFAKTDKTDAILVVDGKRLHVNKAISHKLTRHEKLILADKYKSEKLSTYALGLYDTKRSFYDFWYEKDRKFSDELKGKLFDSFFDRYADSLH</sequence>
<dbReference type="EMBL" id="GL379815">
    <property type="protein sequence ID" value="EGT45308.1"/>
    <property type="molecule type" value="Genomic_DNA"/>
</dbReference>
<organism evidence="2">
    <name type="scientific">Caenorhabditis brenneri</name>
    <name type="common">Nematode worm</name>
    <dbReference type="NCBI Taxonomy" id="135651"/>
    <lineage>
        <taxon>Eukaryota</taxon>
        <taxon>Metazoa</taxon>
        <taxon>Ecdysozoa</taxon>
        <taxon>Nematoda</taxon>
        <taxon>Chromadorea</taxon>
        <taxon>Rhabditida</taxon>
        <taxon>Rhabditina</taxon>
        <taxon>Rhabditomorpha</taxon>
        <taxon>Rhabditoidea</taxon>
        <taxon>Rhabditidae</taxon>
        <taxon>Peloderinae</taxon>
        <taxon>Caenorhabditis</taxon>
    </lineage>
</organism>
<dbReference type="OrthoDB" id="5866811at2759"/>
<accession>G0MVY3</accession>
<dbReference type="Proteomes" id="UP000008068">
    <property type="component" value="Unassembled WGS sequence"/>
</dbReference>
<protein>
    <submittedName>
        <fullName evidence="1">Uncharacterized protein</fullName>
    </submittedName>
</protein>
<dbReference type="HOGENOM" id="CLU_177985_0_0_1"/>
<proteinExistence type="predicted"/>
<name>G0MVY3_CAEBE</name>
<gene>
    <name evidence="1" type="ORF">CAEBREN_03337</name>
</gene>